<organism evidence="1 2">
    <name type="scientific">Apiospora kogelbergensis</name>
    <dbReference type="NCBI Taxonomy" id="1337665"/>
    <lineage>
        <taxon>Eukaryota</taxon>
        <taxon>Fungi</taxon>
        <taxon>Dikarya</taxon>
        <taxon>Ascomycota</taxon>
        <taxon>Pezizomycotina</taxon>
        <taxon>Sordariomycetes</taxon>
        <taxon>Xylariomycetidae</taxon>
        <taxon>Amphisphaeriales</taxon>
        <taxon>Apiosporaceae</taxon>
        <taxon>Apiospora</taxon>
    </lineage>
</organism>
<dbReference type="EMBL" id="JAQQWP010000004">
    <property type="protein sequence ID" value="KAK8120846.1"/>
    <property type="molecule type" value="Genomic_DNA"/>
</dbReference>
<comment type="caution">
    <text evidence="1">The sequence shown here is derived from an EMBL/GenBank/DDBJ whole genome shotgun (WGS) entry which is preliminary data.</text>
</comment>
<evidence type="ECO:0000313" key="1">
    <source>
        <dbReference type="EMBL" id="KAK8120846.1"/>
    </source>
</evidence>
<dbReference type="Proteomes" id="UP001392437">
    <property type="component" value="Unassembled WGS sequence"/>
</dbReference>
<protein>
    <submittedName>
        <fullName evidence="1">Uncharacterized protein</fullName>
    </submittedName>
</protein>
<gene>
    <name evidence="1" type="ORF">PG999_004966</name>
</gene>
<name>A0AAW0R0T4_9PEZI</name>
<sequence>MAISALLKNLEDRSRPTPWASVVEEDIKPLCRVLKQWQPVPDGSFSTQNIRLLVGSEFDRQVFDDFGSVPPPNAEFCEPGLEEMVKSYQRKVQGSKSRLSKHINGTWKTNITMIDLDWESKRSEFETPDMSMMPQMTANSLTSAFGQEHKRMLYKTGNIINAIVGYFIMIGAGFRRMEERLEVKIRIGEIADALEGIRYGLSPKSDSGGERGSNDRVKSPKRFNVTHMNNILGHTGGPLKSFLYGVSLLETGHGTGLTACVLKNTPRWDSVDQYLAEYLLTDAMYPLTTYYKWERVAAPSKAMEFGELMTQARLAKWLHSHFFKICLPYERGPAFDLVYAPLNLTVFMRLLVHVSELGYPAHWFSKVVSDLLSGVLTTTARAPRRYVLKMPGINKQYPLQRVSVEPWKMEVAALVNLWQPLFPFGLVTTSTDSGKMLAPMDEINKYTVKFPPFFQAGEPPDDIRPLLLDDETGDKTASADYARSEVVRVVTTFKWSTDSRTATFWLREGDMTEMIRENWLLYVWRTDFWDRQSTSGLGLKDADNTSGPFGGDV</sequence>
<evidence type="ECO:0000313" key="2">
    <source>
        <dbReference type="Proteomes" id="UP001392437"/>
    </source>
</evidence>
<proteinExistence type="predicted"/>
<keyword evidence="2" id="KW-1185">Reference proteome</keyword>
<dbReference type="AlphaFoldDB" id="A0AAW0R0T4"/>
<accession>A0AAW0R0T4</accession>
<reference evidence="1 2" key="1">
    <citation type="submission" date="2023-01" db="EMBL/GenBank/DDBJ databases">
        <title>Analysis of 21 Apiospora genomes using comparative genomics revels a genus with tremendous synthesis potential of carbohydrate active enzymes and secondary metabolites.</title>
        <authorList>
            <person name="Sorensen T."/>
        </authorList>
    </citation>
    <scope>NUCLEOTIDE SEQUENCE [LARGE SCALE GENOMIC DNA]</scope>
    <source>
        <strain evidence="1 2">CBS 117206</strain>
    </source>
</reference>